<keyword evidence="9" id="KW-0234">DNA repair</keyword>
<keyword evidence="19" id="KW-1185">Reference proteome</keyword>
<evidence type="ECO:0000313" key="18">
    <source>
        <dbReference type="EMBL" id="MDP5182738.1"/>
    </source>
</evidence>
<evidence type="ECO:0000256" key="1">
    <source>
        <dbReference type="ARBA" id="ARBA00022722"/>
    </source>
</evidence>
<comment type="caution">
    <text evidence="18">The sequence shown here is derived from an EMBL/GenBank/DDBJ whole genome shotgun (WGS) entry which is preliminary data.</text>
</comment>
<comment type="catalytic activity">
    <reaction evidence="11">
        <text>Couples ATP hydrolysis with the unwinding of duplex DNA by translocating in the 3'-5' direction.</text>
        <dbReference type="EC" id="5.6.2.4"/>
    </reaction>
</comment>
<dbReference type="InterPro" id="IPR011335">
    <property type="entry name" value="Restrct_endonuc-II-like"/>
</dbReference>
<dbReference type="GO" id="GO:0004386">
    <property type="term" value="F:helicase activity"/>
    <property type="evidence" value="ECO:0007669"/>
    <property type="project" value="UniProtKB-KW"/>
</dbReference>
<gene>
    <name evidence="18" type="ORF">QOZ88_08810</name>
</gene>
<keyword evidence="7 14" id="KW-0067">ATP-binding</keyword>
<dbReference type="PANTHER" id="PTHR11070">
    <property type="entry name" value="UVRD / RECB / PCRA DNA HELICASE FAMILY MEMBER"/>
    <property type="match status" value="1"/>
</dbReference>
<dbReference type="Gene3D" id="1.10.486.10">
    <property type="entry name" value="PCRA, domain 4"/>
    <property type="match status" value="1"/>
</dbReference>
<evidence type="ECO:0000256" key="9">
    <source>
        <dbReference type="ARBA" id="ARBA00023204"/>
    </source>
</evidence>
<sequence length="1174" mass="125395">MNDGQLSFDELLAEAATPEPAPRRLLTPAEVAERCGLSYAPSDEQAGVVSAPADRPLVVVAGAGSGKTETMAARVSYLVANRVVEPEAILGLTFTRKAASELNERIRLRLGALARHPETEDDLRERLAIAQPTVSTYHGYAAALVAEHGLRIGVEPGAGVLGPAMCWGQAATVVAAWTGDMADVPLTLLTTVEDVLALAAEMGEHDVTAPALRAWTARLEAQIAGYADAPKKKGPYAAVTEMLARQKARVALLPLVEAFEARKRALGSIDYADQVAHAARIAVAAPEVGRRERARWKVVLLDEYQDTSVGQLRMLEALFGGASGHPVLAVGDPRQSIYGWRGASAGTIERFDRTFPGRPGRAAQRLTLATSWRNDEAVLAVANAVSAMLPAPAQPLPDLAPAPTAGRGSVTVGLYETVAEETAALADRLAAVWHARSLEAGRPEWAPEGSAQGRRSGSTLQGDGPWTRCDPEDRDVTAPEGSAQGRRSGSTLQGDGPWTRCGPEDDEVRRPPSMAVLVRTRKQLPGIAAALRERGLPVEVVGLGGLLEVPEVSDVVATLTVLVDPTAGDAMGRLLTGARWRIGPRDLAALEARARALVHARRPARPTEGEEAPAIEEAAAVEAPQERGSIVEALDDLGDAQQYSPAGYRRLRRFGAELAHLRGRIGESLPDLVDEVARTLGLETELASAPGVSPAGARAHLDALHGVAAEFTELAELPSLPAFLGYLRDAEERERGLEPGEVAVNPEAVQLLTGHSAKGLEWDVVAVPGMTADQFPARTNASDSWIKDPGAVPVDLRLTDREELPRLRLPVPGSGDQAAVRDALEDYVQDWKDFGRDEEIRLGYVAVTRAKRLLLCSGSWWRDGVKPCGPSSLLTTAREACEDGAGTVVHWAPAPEDGATNPALEEWPVGVWPADPLSEPRRRALTAAAQLVEGAAPHPLDPERALGGQDELVDQWVRDADLLLRERARQDSPTVDVPLPSHLSVSALVTLRRNPAELARRLRRPMPAAPAPQARRGTAFHAWLEERFGAARLVDLDELPGSGDELAAPDDALEELREAFLASEWADRQPIEVEVPFETPLGPITLRGRIDAVFQREDGGYEVIDWKTGPPPSGGELTAVGVQLAAYRLGWSRLTGVPVERVSAGFHHVAAKETLRPVDLLDEAGLLALVTGTG</sequence>
<dbReference type="Gene3D" id="3.90.320.10">
    <property type="match status" value="1"/>
</dbReference>
<dbReference type="InterPro" id="IPR038726">
    <property type="entry name" value="PDDEXK_AddAB-type"/>
</dbReference>
<keyword evidence="6" id="KW-0269">Exonuclease</keyword>
<evidence type="ECO:0000256" key="12">
    <source>
        <dbReference type="ARBA" id="ARBA00034808"/>
    </source>
</evidence>
<evidence type="ECO:0000256" key="7">
    <source>
        <dbReference type="ARBA" id="ARBA00022840"/>
    </source>
</evidence>
<feature type="binding site" evidence="14">
    <location>
        <begin position="61"/>
        <end position="68"/>
    </location>
    <ligand>
        <name>ATP</name>
        <dbReference type="ChEBI" id="CHEBI:30616"/>
    </ligand>
</feature>
<dbReference type="InterPro" id="IPR014016">
    <property type="entry name" value="UvrD-like_ATP-bd"/>
</dbReference>
<evidence type="ECO:0000256" key="4">
    <source>
        <dbReference type="ARBA" id="ARBA00022801"/>
    </source>
</evidence>
<name>A0ABT9IAZ1_9ACTN</name>
<feature type="region of interest" description="Disordered" evidence="15">
    <location>
        <begin position="443"/>
        <end position="511"/>
    </location>
</feature>
<keyword evidence="3" id="KW-0227">DNA damage</keyword>
<comment type="catalytic activity">
    <reaction evidence="13">
        <text>ATP + H2O = ADP + phosphate + H(+)</text>
        <dbReference type="Rhea" id="RHEA:13065"/>
        <dbReference type="ChEBI" id="CHEBI:15377"/>
        <dbReference type="ChEBI" id="CHEBI:15378"/>
        <dbReference type="ChEBI" id="CHEBI:30616"/>
        <dbReference type="ChEBI" id="CHEBI:43474"/>
        <dbReference type="ChEBI" id="CHEBI:456216"/>
        <dbReference type="EC" id="5.6.2.4"/>
    </reaction>
</comment>
<evidence type="ECO:0000259" key="16">
    <source>
        <dbReference type="PROSITE" id="PS51198"/>
    </source>
</evidence>
<evidence type="ECO:0000256" key="6">
    <source>
        <dbReference type="ARBA" id="ARBA00022839"/>
    </source>
</evidence>
<evidence type="ECO:0000313" key="19">
    <source>
        <dbReference type="Proteomes" id="UP001233673"/>
    </source>
</evidence>
<dbReference type="GO" id="GO:0016787">
    <property type="term" value="F:hydrolase activity"/>
    <property type="evidence" value="ECO:0007669"/>
    <property type="project" value="UniProtKB-KW"/>
</dbReference>
<keyword evidence="8" id="KW-0238">DNA-binding</keyword>
<evidence type="ECO:0000256" key="3">
    <source>
        <dbReference type="ARBA" id="ARBA00022763"/>
    </source>
</evidence>
<dbReference type="Proteomes" id="UP001233673">
    <property type="component" value="Unassembled WGS sequence"/>
</dbReference>
<proteinExistence type="predicted"/>
<reference evidence="19" key="1">
    <citation type="submission" date="2023-05" db="EMBL/GenBank/DDBJ databases">
        <title>Draft genome of Pseudofrankia sp. BMG5.37.</title>
        <authorList>
            <person name="Gtari M."/>
            <person name="Ghodhbane F."/>
            <person name="Sbissi I."/>
        </authorList>
    </citation>
    <scope>NUCLEOTIDE SEQUENCE [LARGE SCALE GENOMIC DNA]</scope>
    <source>
        <strain evidence="19">BMG 814</strain>
    </source>
</reference>
<evidence type="ECO:0000256" key="13">
    <source>
        <dbReference type="ARBA" id="ARBA00048988"/>
    </source>
</evidence>
<dbReference type="SUPFAM" id="SSF52980">
    <property type="entry name" value="Restriction endonuclease-like"/>
    <property type="match status" value="1"/>
</dbReference>
<dbReference type="PROSITE" id="PS51217">
    <property type="entry name" value="UVRD_HELICASE_CTER"/>
    <property type="match status" value="1"/>
</dbReference>
<dbReference type="Pfam" id="PF00580">
    <property type="entry name" value="UvrD-helicase"/>
    <property type="match status" value="1"/>
</dbReference>
<feature type="domain" description="UvrD-like helicase C-terminal" evidence="17">
    <location>
        <begin position="376"/>
        <end position="759"/>
    </location>
</feature>
<dbReference type="Pfam" id="PF12705">
    <property type="entry name" value="PDDEXK_1"/>
    <property type="match status" value="1"/>
</dbReference>
<evidence type="ECO:0000256" key="5">
    <source>
        <dbReference type="ARBA" id="ARBA00022806"/>
    </source>
</evidence>
<dbReference type="Gene3D" id="3.40.50.300">
    <property type="entry name" value="P-loop containing nucleotide triphosphate hydrolases"/>
    <property type="match status" value="3"/>
</dbReference>
<dbReference type="PANTHER" id="PTHR11070:SF55">
    <property type="entry name" value="DNA 3'-5' HELICASE"/>
    <property type="match status" value="1"/>
</dbReference>
<dbReference type="InterPro" id="IPR027417">
    <property type="entry name" value="P-loop_NTPase"/>
</dbReference>
<dbReference type="InterPro" id="IPR014017">
    <property type="entry name" value="DNA_helicase_UvrD-like_C"/>
</dbReference>
<keyword evidence="4 14" id="KW-0378">Hydrolase</keyword>
<dbReference type="InterPro" id="IPR000212">
    <property type="entry name" value="DNA_helicase_UvrD/REP"/>
</dbReference>
<evidence type="ECO:0000256" key="15">
    <source>
        <dbReference type="SAM" id="MobiDB-lite"/>
    </source>
</evidence>
<keyword evidence="1" id="KW-0540">Nuclease</keyword>
<evidence type="ECO:0000256" key="2">
    <source>
        <dbReference type="ARBA" id="ARBA00022741"/>
    </source>
</evidence>
<keyword evidence="2 14" id="KW-0547">Nucleotide-binding</keyword>
<dbReference type="Pfam" id="PF13361">
    <property type="entry name" value="UvrD_C"/>
    <property type="match status" value="2"/>
</dbReference>
<evidence type="ECO:0000256" key="8">
    <source>
        <dbReference type="ARBA" id="ARBA00023125"/>
    </source>
</evidence>
<protein>
    <recommendedName>
        <fullName evidence="12">DNA 3'-5' helicase</fullName>
        <ecNumber evidence="12">5.6.2.4</ecNumber>
    </recommendedName>
</protein>
<dbReference type="EC" id="5.6.2.4" evidence="12"/>
<feature type="domain" description="UvrD-like helicase ATP-binding" evidence="16">
    <location>
        <begin position="40"/>
        <end position="375"/>
    </location>
</feature>
<dbReference type="CDD" id="cd17932">
    <property type="entry name" value="DEXQc_UvrD"/>
    <property type="match status" value="1"/>
</dbReference>
<keyword evidence="5 14" id="KW-0347">Helicase</keyword>
<evidence type="ECO:0000259" key="17">
    <source>
        <dbReference type="PROSITE" id="PS51217"/>
    </source>
</evidence>
<evidence type="ECO:0000256" key="14">
    <source>
        <dbReference type="PROSITE-ProRule" id="PRU00560"/>
    </source>
</evidence>
<dbReference type="RefSeq" id="WP_305999411.1">
    <property type="nucleotide sequence ID" value="NZ_JASNFN010000008.1"/>
</dbReference>
<evidence type="ECO:0000256" key="11">
    <source>
        <dbReference type="ARBA" id="ARBA00034617"/>
    </source>
</evidence>
<dbReference type="PROSITE" id="PS51198">
    <property type="entry name" value="UVRD_HELICASE_ATP_BIND"/>
    <property type="match status" value="1"/>
</dbReference>
<dbReference type="EMBL" id="JASNFN010000008">
    <property type="protein sequence ID" value="MDP5182738.1"/>
    <property type="molecule type" value="Genomic_DNA"/>
</dbReference>
<keyword evidence="10" id="KW-0413">Isomerase</keyword>
<organism evidence="18 19">
    <name type="scientific">Blastococcus carthaginiensis</name>
    <dbReference type="NCBI Taxonomy" id="3050034"/>
    <lineage>
        <taxon>Bacteria</taxon>
        <taxon>Bacillati</taxon>
        <taxon>Actinomycetota</taxon>
        <taxon>Actinomycetes</taxon>
        <taxon>Geodermatophilales</taxon>
        <taxon>Geodermatophilaceae</taxon>
        <taxon>Blastococcus</taxon>
    </lineage>
</organism>
<evidence type="ECO:0000256" key="10">
    <source>
        <dbReference type="ARBA" id="ARBA00023235"/>
    </source>
</evidence>
<accession>A0ABT9IAZ1</accession>
<dbReference type="SUPFAM" id="SSF52540">
    <property type="entry name" value="P-loop containing nucleoside triphosphate hydrolases"/>
    <property type="match status" value="1"/>
</dbReference>
<dbReference type="InterPro" id="IPR011604">
    <property type="entry name" value="PDDEXK-like_dom_sf"/>
</dbReference>